<accession>A0ABN3KMJ3</accession>
<comment type="caution">
    <text evidence="2">The sequence shown here is derived from an EMBL/GenBank/DDBJ whole genome shotgun (WGS) entry which is preliminary data.</text>
</comment>
<dbReference type="Proteomes" id="UP001501638">
    <property type="component" value="Unassembled WGS sequence"/>
</dbReference>
<evidence type="ECO:0008006" key="4">
    <source>
        <dbReference type="Google" id="ProtNLM"/>
    </source>
</evidence>
<feature type="transmembrane region" description="Helical" evidence="1">
    <location>
        <begin position="29"/>
        <end position="49"/>
    </location>
</feature>
<dbReference type="RefSeq" id="WP_344329108.1">
    <property type="nucleotide sequence ID" value="NZ_BAAASZ010000052.1"/>
</dbReference>
<reference evidence="2 3" key="1">
    <citation type="journal article" date="2019" name="Int. J. Syst. Evol. Microbiol.">
        <title>The Global Catalogue of Microorganisms (GCM) 10K type strain sequencing project: providing services to taxonomists for standard genome sequencing and annotation.</title>
        <authorList>
            <consortium name="The Broad Institute Genomics Platform"/>
            <consortium name="The Broad Institute Genome Sequencing Center for Infectious Disease"/>
            <person name="Wu L."/>
            <person name="Ma J."/>
        </authorList>
    </citation>
    <scope>NUCLEOTIDE SEQUENCE [LARGE SCALE GENOMIC DNA]</scope>
    <source>
        <strain evidence="2 3">JCM 6305</strain>
    </source>
</reference>
<name>A0ABN3KMJ3_9ACTN</name>
<evidence type="ECO:0000256" key="1">
    <source>
        <dbReference type="SAM" id="Phobius"/>
    </source>
</evidence>
<gene>
    <name evidence="2" type="ORF">GCM10010405_59680</name>
</gene>
<sequence>MAQAVRKRGGGIASILNSDHQAHPVENRLVAVTAVLGLIAFVTCFFSGLHLLSSWAGLVGIVTGLWGQMISATTEERFVLVIGTGAAAVGFFLGMWNGGLF</sequence>
<dbReference type="EMBL" id="BAAASZ010000052">
    <property type="protein sequence ID" value="GAA2467157.1"/>
    <property type="molecule type" value="Genomic_DNA"/>
</dbReference>
<feature type="transmembrane region" description="Helical" evidence="1">
    <location>
        <begin position="78"/>
        <end position="96"/>
    </location>
</feature>
<keyword evidence="3" id="KW-1185">Reference proteome</keyword>
<protein>
    <recommendedName>
        <fullName evidence="4">Integral membrane protein</fullName>
    </recommendedName>
</protein>
<keyword evidence="1" id="KW-0472">Membrane</keyword>
<evidence type="ECO:0000313" key="3">
    <source>
        <dbReference type="Proteomes" id="UP001501638"/>
    </source>
</evidence>
<evidence type="ECO:0000313" key="2">
    <source>
        <dbReference type="EMBL" id="GAA2467157.1"/>
    </source>
</evidence>
<keyword evidence="1" id="KW-0812">Transmembrane</keyword>
<proteinExistence type="predicted"/>
<keyword evidence="1" id="KW-1133">Transmembrane helix</keyword>
<organism evidence="2 3">
    <name type="scientific">Streptomyces macrosporus</name>
    <dbReference type="NCBI Taxonomy" id="44032"/>
    <lineage>
        <taxon>Bacteria</taxon>
        <taxon>Bacillati</taxon>
        <taxon>Actinomycetota</taxon>
        <taxon>Actinomycetes</taxon>
        <taxon>Kitasatosporales</taxon>
        <taxon>Streptomycetaceae</taxon>
        <taxon>Streptomyces</taxon>
    </lineage>
</organism>